<comment type="caution">
    <text evidence="3">The sequence shown here is derived from an EMBL/GenBank/DDBJ whole genome shotgun (WGS) entry which is preliminary data.</text>
</comment>
<protein>
    <submittedName>
        <fullName evidence="3">Ty3-gypsy retrotransposon protein</fullName>
    </submittedName>
</protein>
<organism evidence="3 5">
    <name type="scientific">Cucumis melo var. makuwa</name>
    <name type="common">Oriental melon</name>
    <dbReference type="NCBI Taxonomy" id="1194695"/>
    <lineage>
        <taxon>Eukaryota</taxon>
        <taxon>Viridiplantae</taxon>
        <taxon>Streptophyta</taxon>
        <taxon>Embryophyta</taxon>
        <taxon>Tracheophyta</taxon>
        <taxon>Spermatophyta</taxon>
        <taxon>Magnoliopsida</taxon>
        <taxon>eudicotyledons</taxon>
        <taxon>Gunneridae</taxon>
        <taxon>Pentapetalae</taxon>
        <taxon>rosids</taxon>
        <taxon>fabids</taxon>
        <taxon>Cucurbitales</taxon>
        <taxon>Cucurbitaceae</taxon>
        <taxon>Benincaseae</taxon>
        <taxon>Cucumis</taxon>
    </lineage>
</organism>
<proteinExistence type="predicted"/>
<feature type="compositionally biased region" description="Basic and acidic residues" evidence="1">
    <location>
        <begin position="60"/>
        <end position="81"/>
    </location>
</feature>
<evidence type="ECO:0000256" key="1">
    <source>
        <dbReference type="SAM" id="MobiDB-lite"/>
    </source>
</evidence>
<evidence type="ECO:0000313" key="4">
    <source>
        <dbReference type="Proteomes" id="UP000321393"/>
    </source>
</evidence>
<accession>A0A5D3D802</accession>
<dbReference type="Proteomes" id="UP000321947">
    <property type="component" value="Unassembled WGS sequence"/>
</dbReference>
<dbReference type="Proteomes" id="UP000321393">
    <property type="component" value="Unassembled WGS sequence"/>
</dbReference>
<feature type="compositionally biased region" description="Polar residues" evidence="1">
    <location>
        <begin position="17"/>
        <end position="31"/>
    </location>
</feature>
<reference evidence="4 5" key="1">
    <citation type="submission" date="2019-08" db="EMBL/GenBank/DDBJ databases">
        <title>Draft genome sequences of two oriental melons (Cucumis melo L. var makuwa).</title>
        <authorList>
            <person name="Kwon S.-Y."/>
        </authorList>
    </citation>
    <scope>NUCLEOTIDE SEQUENCE [LARGE SCALE GENOMIC DNA]</scope>
    <source>
        <strain evidence="5">cv. Chang Bougi</strain>
        <strain evidence="4">cv. SW 3</strain>
        <tissue evidence="3">Leaf</tissue>
    </source>
</reference>
<evidence type="ECO:0000313" key="3">
    <source>
        <dbReference type="EMBL" id="TYK19688.1"/>
    </source>
</evidence>
<evidence type="ECO:0000313" key="5">
    <source>
        <dbReference type="Proteomes" id="UP000321947"/>
    </source>
</evidence>
<name>A0A5D3D802_CUCMM</name>
<dbReference type="EMBL" id="SSTD01006815">
    <property type="protein sequence ID" value="TYK19688.1"/>
    <property type="molecule type" value="Genomic_DNA"/>
</dbReference>
<sequence length="143" mass="16070">MISEGNTSKALSDINKPLNTCSCSRETQSSKDMPPFEVAKNIWEQISKSPKCGIVIKENPVIDEHNSSSKRSNEKVPHPNIKRDFEIASLKNHIESRDTVESSHTHVVKNVDKGKAIMQESQPQNSISIASLFVHQLQEKYTQ</sequence>
<dbReference type="EMBL" id="SSTE01016484">
    <property type="protein sequence ID" value="KAA0041568.1"/>
    <property type="molecule type" value="Genomic_DNA"/>
</dbReference>
<feature type="region of interest" description="Disordered" evidence="1">
    <location>
        <begin position="59"/>
        <end position="81"/>
    </location>
</feature>
<dbReference type="AlphaFoldDB" id="A0A5D3D802"/>
<gene>
    <name evidence="3" type="ORF">E5676_scaffold242G00850</name>
    <name evidence="2" type="ORF">E6C27_scaffold93G00300</name>
</gene>
<dbReference type="OrthoDB" id="1829565at2759"/>
<evidence type="ECO:0000313" key="2">
    <source>
        <dbReference type="EMBL" id="KAA0041568.1"/>
    </source>
</evidence>
<feature type="region of interest" description="Disordered" evidence="1">
    <location>
        <begin position="1"/>
        <end position="35"/>
    </location>
</feature>
<feature type="compositionally biased region" description="Polar residues" evidence="1">
    <location>
        <begin position="1"/>
        <end position="10"/>
    </location>
</feature>